<dbReference type="SUPFAM" id="SSF55031">
    <property type="entry name" value="Bacterial exopeptidase dimerisation domain"/>
    <property type="match status" value="1"/>
</dbReference>
<evidence type="ECO:0000256" key="5">
    <source>
        <dbReference type="ARBA" id="ARBA00022801"/>
    </source>
</evidence>
<dbReference type="Pfam" id="PF01546">
    <property type="entry name" value="Peptidase_M20"/>
    <property type="match status" value="1"/>
</dbReference>
<proteinExistence type="inferred from homology"/>
<organism evidence="9">
    <name type="scientific">hydrothermal vent metagenome</name>
    <dbReference type="NCBI Taxonomy" id="652676"/>
    <lineage>
        <taxon>unclassified sequences</taxon>
        <taxon>metagenomes</taxon>
        <taxon>ecological metagenomes</taxon>
    </lineage>
</organism>
<dbReference type="InterPro" id="IPR002933">
    <property type="entry name" value="Peptidase_M20"/>
</dbReference>
<keyword evidence="7" id="KW-0170">Cobalt</keyword>
<evidence type="ECO:0000256" key="2">
    <source>
        <dbReference type="ARBA" id="ARBA00001947"/>
    </source>
</evidence>
<evidence type="ECO:0000256" key="4">
    <source>
        <dbReference type="ARBA" id="ARBA00022723"/>
    </source>
</evidence>
<keyword evidence="5 9" id="KW-0378">Hydrolase</keyword>
<keyword evidence="4" id="KW-0479">Metal-binding</keyword>
<dbReference type="GO" id="GO:0008777">
    <property type="term" value="F:acetylornithine deacetylase activity"/>
    <property type="evidence" value="ECO:0007669"/>
    <property type="project" value="UniProtKB-EC"/>
</dbReference>
<sequence>MAGLKQSLRREIVARQNEMAALTRDLIRMPTLNPPGVGYLEICEYLAKRLKSRGFETELVRAHATPGDSDKYPRWNMIARHNGRFPGQCVHFNSHIDVVEVGSGWTVDPFGGELRDGKIYGRGSCDMKGGLAASIIAAEAFVDLCPDYSGAIEISGTADEETGGFGGVAYLAQKGYFSPERVQHVIIPEPLNKDRICLGHRGVWWAEIETKGRIAHGSMPFLGDCAIRHMGAVVAEMEKTLFPALAKRTTEMPVVPEGAKQSTMNINSLHGGLGEPKDGFDGFPAAIVPDSCRMIIDRRYLIEEKPDQVRAEIIDLLERVKKNRPGFSYDVHEMWQVAPTMTKRDAPVVVSVAEAISEVFGRGPQYVVSPGTYDQKHIARIGKMKNCIAYGPGILDLAHQSDEYVGLSDMVESAEVMALSLVDLLAGRD</sequence>
<dbReference type="Pfam" id="PF07687">
    <property type="entry name" value="M20_dimer"/>
    <property type="match status" value="1"/>
</dbReference>
<dbReference type="NCBIfam" id="NF009558">
    <property type="entry name" value="PRK13013.1"/>
    <property type="match status" value="1"/>
</dbReference>
<comment type="cofactor">
    <cofactor evidence="2">
        <name>Zn(2+)</name>
        <dbReference type="ChEBI" id="CHEBI:29105"/>
    </cofactor>
</comment>
<evidence type="ECO:0000256" key="6">
    <source>
        <dbReference type="ARBA" id="ARBA00022833"/>
    </source>
</evidence>
<dbReference type="InterPro" id="IPR036264">
    <property type="entry name" value="Bact_exopeptidase_dim_dom"/>
</dbReference>
<feature type="domain" description="Peptidase M20 dimerisation" evidence="8">
    <location>
        <begin position="199"/>
        <end position="323"/>
    </location>
</feature>
<evidence type="ECO:0000259" key="8">
    <source>
        <dbReference type="Pfam" id="PF07687"/>
    </source>
</evidence>
<dbReference type="PANTHER" id="PTHR43808:SF32">
    <property type="entry name" value="ARGE_DAPE-RELATED DEACYLASE"/>
    <property type="match status" value="1"/>
</dbReference>
<dbReference type="AlphaFoldDB" id="A0A3B0T996"/>
<comment type="cofactor">
    <cofactor evidence="1">
        <name>Co(2+)</name>
        <dbReference type="ChEBI" id="CHEBI:48828"/>
    </cofactor>
</comment>
<accession>A0A3B0T996</accession>
<reference evidence="9" key="1">
    <citation type="submission" date="2018-06" db="EMBL/GenBank/DDBJ databases">
        <authorList>
            <person name="Zhirakovskaya E."/>
        </authorList>
    </citation>
    <scope>NUCLEOTIDE SEQUENCE</scope>
</reference>
<keyword evidence="6" id="KW-0862">Zinc</keyword>
<dbReference type="Gene3D" id="3.40.630.10">
    <property type="entry name" value="Zn peptidases"/>
    <property type="match status" value="2"/>
</dbReference>
<dbReference type="InterPro" id="IPR011650">
    <property type="entry name" value="Peptidase_M20_dimer"/>
</dbReference>
<dbReference type="NCBIfam" id="TIGR01910">
    <property type="entry name" value="DapE-ArgE"/>
    <property type="match status" value="1"/>
</dbReference>
<gene>
    <name evidence="9" type="ORF">MNBD_ALPHA12-1010</name>
</gene>
<dbReference type="GO" id="GO:0046872">
    <property type="term" value="F:metal ion binding"/>
    <property type="evidence" value="ECO:0007669"/>
    <property type="project" value="UniProtKB-KW"/>
</dbReference>
<name>A0A3B0T996_9ZZZZ</name>
<evidence type="ECO:0000313" key="9">
    <source>
        <dbReference type="EMBL" id="VAW14628.1"/>
    </source>
</evidence>
<dbReference type="Gene3D" id="3.30.70.360">
    <property type="match status" value="1"/>
</dbReference>
<evidence type="ECO:0000256" key="3">
    <source>
        <dbReference type="ARBA" id="ARBA00006247"/>
    </source>
</evidence>
<evidence type="ECO:0000256" key="1">
    <source>
        <dbReference type="ARBA" id="ARBA00001941"/>
    </source>
</evidence>
<comment type="similarity">
    <text evidence="3">Belongs to the peptidase M20A family.</text>
</comment>
<dbReference type="InterPro" id="IPR010182">
    <property type="entry name" value="ArgE/DapE"/>
</dbReference>
<dbReference type="PANTHER" id="PTHR43808">
    <property type="entry name" value="ACETYLORNITHINE DEACETYLASE"/>
    <property type="match status" value="1"/>
</dbReference>
<dbReference type="InterPro" id="IPR050072">
    <property type="entry name" value="Peptidase_M20A"/>
</dbReference>
<dbReference type="EC" id="3.5.1.16" evidence="9"/>
<protein>
    <submittedName>
        <fullName evidence="9">Acetylornithine deacetylase</fullName>
        <ecNumber evidence="9">3.5.1.16</ecNumber>
    </submittedName>
</protein>
<dbReference type="EMBL" id="UOEO01000013">
    <property type="protein sequence ID" value="VAW14628.1"/>
    <property type="molecule type" value="Genomic_DNA"/>
</dbReference>
<dbReference type="SUPFAM" id="SSF53187">
    <property type="entry name" value="Zn-dependent exopeptidases"/>
    <property type="match status" value="1"/>
</dbReference>
<evidence type="ECO:0000256" key="7">
    <source>
        <dbReference type="ARBA" id="ARBA00023285"/>
    </source>
</evidence>